<evidence type="ECO:0000313" key="4">
    <source>
        <dbReference type="Proteomes" id="UP000029868"/>
    </source>
</evidence>
<feature type="transmembrane region" description="Helical" evidence="1">
    <location>
        <begin position="426"/>
        <end position="448"/>
    </location>
</feature>
<dbReference type="GO" id="GO:0007165">
    <property type="term" value="P:signal transduction"/>
    <property type="evidence" value="ECO:0007669"/>
    <property type="project" value="InterPro"/>
</dbReference>
<dbReference type="Pfam" id="PF13676">
    <property type="entry name" value="TIR_2"/>
    <property type="match status" value="1"/>
</dbReference>
<evidence type="ECO:0000259" key="2">
    <source>
        <dbReference type="PROSITE" id="PS50104"/>
    </source>
</evidence>
<dbReference type="PATRIC" id="fig|28229.3.peg.4266"/>
<name>A0A099KD41_COLPS</name>
<dbReference type="Gene3D" id="3.40.50.10140">
    <property type="entry name" value="Toll/interleukin-1 receptor homology (TIR) domain"/>
    <property type="match status" value="1"/>
</dbReference>
<feature type="domain" description="TIR" evidence="2">
    <location>
        <begin position="143"/>
        <end position="267"/>
    </location>
</feature>
<evidence type="ECO:0000256" key="1">
    <source>
        <dbReference type="SAM" id="Phobius"/>
    </source>
</evidence>
<gene>
    <name evidence="3" type="ORF">GAB14E_4290</name>
</gene>
<dbReference type="SUPFAM" id="SSF52200">
    <property type="entry name" value="Toll/Interleukin receptor TIR domain"/>
    <property type="match status" value="1"/>
</dbReference>
<dbReference type="RefSeq" id="WP_197061246.1">
    <property type="nucleotide sequence ID" value="NZ_JQEC01000070.1"/>
</dbReference>
<evidence type="ECO:0000313" key="3">
    <source>
        <dbReference type="EMBL" id="KGJ87957.1"/>
    </source>
</evidence>
<keyword evidence="1" id="KW-0812">Transmembrane</keyword>
<comment type="caution">
    <text evidence="3">The sequence shown here is derived from an EMBL/GenBank/DDBJ whole genome shotgun (WGS) entry which is preliminary data.</text>
</comment>
<proteinExistence type="predicted"/>
<dbReference type="InterPro" id="IPR035897">
    <property type="entry name" value="Toll_tir_struct_dom_sf"/>
</dbReference>
<feature type="transmembrane region" description="Helical" evidence="1">
    <location>
        <begin position="389"/>
        <end position="419"/>
    </location>
</feature>
<dbReference type="SMART" id="SM00255">
    <property type="entry name" value="TIR"/>
    <property type="match status" value="1"/>
</dbReference>
<dbReference type="Gene3D" id="1.20.1280.290">
    <property type="match status" value="1"/>
</dbReference>
<keyword evidence="1" id="KW-1133">Transmembrane helix</keyword>
<keyword evidence="1" id="KW-0472">Membrane</keyword>
<dbReference type="PROSITE" id="PS50104">
    <property type="entry name" value="TIR"/>
    <property type="match status" value="1"/>
</dbReference>
<dbReference type="EMBL" id="JQEC01000070">
    <property type="protein sequence ID" value="KGJ87957.1"/>
    <property type="molecule type" value="Genomic_DNA"/>
</dbReference>
<organism evidence="3 4">
    <name type="scientific">Colwellia psychrerythraea</name>
    <name type="common">Vibrio psychroerythus</name>
    <dbReference type="NCBI Taxonomy" id="28229"/>
    <lineage>
        <taxon>Bacteria</taxon>
        <taxon>Pseudomonadati</taxon>
        <taxon>Pseudomonadota</taxon>
        <taxon>Gammaproteobacteria</taxon>
        <taxon>Alteromonadales</taxon>
        <taxon>Colwelliaceae</taxon>
        <taxon>Colwellia</taxon>
    </lineage>
</organism>
<accession>A0A099KD41</accession>
<reference evidence="3 4" key="1">
    <citation type="submission" date="2014-08" db="EMBL/GenBank/DDBJ databases">
        <title>Genomic and Phenotypic Diversity of Colwellia psychrerythraea strains from Disparate Marine Basins.</title>
        <authorList>
            <person name="Techtmann S.M."/>
            <person name="Stelling S.C."/>
            <person name="Utturkar S.M."/>
            <person name="Alshibli N."/>
            <person name="Harris A."/>
            <person name="Brown S.D."/>
            <person name="Hazen T.C."/>
        </authorList>
    </citation>
    <scope>NUCLEOTIDE SEQUENCE [LARGE SCALE GENOMIC DNA]</scope>
    <source>
        <strain evidence="3 4">GAB14E</strain>
    </source>
</reference>
<dbReference type="Proteomes" id="UP000029868">
    <property type="component" value="Unassembled WGS sequence"/>
</dbReference>
<dbReference type="InterPro" id="IPR000157">
    <property type="entry name" value="TIR_dom"/>
</dbReference>
<sequence length="450" mass="51329">MKVFLGGTVNGSSWRSYVIPRLNIAYFNPVVKVWSEAALDRELYERRHSDFCLYVITPKLTGFYALAEVIDDSIKRPDRTIYCFLSEDGGDTFSDNDCKILTTIGEQVAGNGGYNCRSLDGVVNLLNNDQRKKSFENSPVIDKHHDVYISYGRNDSKTLAKHVSDSLTKKHYSVWYDNAAIPQEIAFLAQINQIIRQCHCFIFIFSAHAAHSEYCLRELEFARLLGKNIIFLFEHALPVEQQIEQATETSLFVDMNASFHIDLTKDANLNAVITYLSTSLEHLTPHTQWLNKTHHWQESQQDDDLLLYGRQRISACKWLSTEVDGLGADLYSVSDNVRGYINKSAEQAFSKRCLYYFNQWLSPVIHHKRFDAFIGSSSIANPLALLPQLWVLFMATSAEAIAISMWFLFLSLQVCGALFAVKHRNFMMCISQFVSMVITCSIIILAFVKQ</sequence>
<protein>
    <submittedName>
        <fullName evidence="3">TIR protein</fullName>
    </submittedName>
</protein>
<dbReference type="AlphaFoldDB" id="A0A099KD41"/>